<protein>
    <recommendedName>
        <fullName evidence="1">peptidylprolyl isomerase</fullName>
        <ecNumber evidence="1">5.2.1.8</ecNumber>
    </recommendedName>
</protein>
<sequence length="270" mass="29472">MASFFASPPFLSHPIARSNYLSSSQTPNQQPSNLPPQQLNGKSVEPPSSPLSPAKVIVSKPALTKTKAESTDWIASTLTRRFGVGAGLAWFGFLAVGVITEQIKTRLEVSQQQATTRDVDKQEEVVLPNGIRYYEVRVGGGTSPRPGDLVVINVKGIVQGNGQVFVDTFGGEKKRALALVMGSRPYSKGICEGVEYVLRNMKAGGKRRVIIPPSLGFGEEGADLGEAEKKQSEKPFRCKRPFRCRSCLFDVQGYIRPSKICRNIRAFRGS</sequence>
<dbReference type="EC" id="5.2.1.8" evidence="1"/>
<feature type="region of interest" description="Disordered" evidence="2">
    <location>
        <begin position="1"/>
        <end position="52"/>
    </location>
</feature>
<dbReference type="PANTHER" id="PTHR47598">
    <property type="entry name" value="PEPTIDYL-PROLYL CIS-TRANS ISOMERASE FKBP17-2, CHLOROPLASTIC"/>
    <property type="match status" value="1"/>
</dbReference>
<evidence type="ECO:0000256" key="2">
    <source>
        <dbReference type="SAM" id="MobiDB-lite"/>
    </source>
</evidence>
<comment type="catalytic activity">
    <reaction evidence="1">
        <text>[protein]-peptidylproline (omega=180) = [protein]-peptidylproline (omega=0)</text>
        <dbReference type="Rhea" id="RHEA:16237"/>
        <dbReference type="Rhea" id="RHEA-COMP:10747"/>
        <dbReference type="Rhea" id="RHEA-COMP:10748"/>
        <dbReference type="ChEBI" id="CHEBI:83833"/>
        <dbReference type="ChEBI" id="CHEBI:83834"/>
        <dbReference type="EC" id="5.2.1.8"/>
    </reaction>
</comment>
<comment type="caution">
    <text evidence="4">The sequence shown here is derived from an EMBL/GenBank/DDBJ whole genome shotgun (WGS) entry which is preliminary data.</text>
</comment>
<dbReference type="SUPFAM" id="SSF88645">
    <property type="entry name" value="ssDNA viruses"/>
    <property type="match status" value="1"/>
</dbReference>
<gene>
    <name evidence="4" type="ORF">DH2020_019053</name>
</gene>
<organism evidence="4 5">
    <name type="scientific">Rehmannia glutinosa</name>
    <name type="common">Chinese foxglove</name>
    <dbReference type="NCBI Taxonomy" id="99300"/>
    <lineage>
        <taxon>Eukaryota</taxon>
        <taxon>Viridiplantae</taxon>
        <taxon>Streptophyta</taxon>
        <taxon>Embryophyta</taxon>
        <taxon>Tracheophyta</taxon>
        <taxon>Spermatophyta</taxon>
        <taxon>Magnoliopsida</taxon>
        <taxon>eudicotyledons</taxon>
        <taxon>Gunneridae</taxon>
        <taxon>Pentapetalae</taxon>
        <taxon>asterids</taxon>
        <taxon>lamiids</taxon>
        <taxon>Lamiales</taxon>
        <taxon>Orobanchaceae</taxon>
        <taxon>Rehmannieae</taxon>
        <taxon>Rehmannia</taxon>
    </lineage>
</organism>
<evidence type="ECO:0000256" key="1">
    <source>
        <dbReference type="PROSITE-ProRule" id="PRU00277"/>
    </source>
</evidence>
<dbReference type="PANTHER" id="PTHR47598:SF1">
    <property type="entry name" value="PEPTIDYL-PROLYL CIS-TRANS ISOMERASE FKBP17-2, CHLOROPLASTIC"/>
    <property type="match status" value="1"/>
</dbReference>
<dbReference type="InterPro" id="IPR016184">
    <property type="entry name" value="Capsid/spike_ssDNA_virus"/>
</dbReference>
<keyword evidence="5" id="KW-1185">Reference proteome</keyword>
<dbReference type="PROSITE" id="PS50059">
    <property type="entry name" value="FKBP_PPIASE"/>
    <property type="match status" value="1"/>
</dbReference>
<keyword evidence="1" id="KW-0413">Isomerase</keyword>
<name>A0ABR0WNE7_REHGL</name>
<evidence type="ECO:0000313" key="4">
    <source>
        <dbReference type="EMBL" id="KAK6148141.1"/>
    </source>
</evidence>
<evidence type="ECO:0000313" key="5">
    <source>
        <dbReference type="Proteomes" id="UP001318860"/>
    </source>
</evidence>
<accession>A0ABR0WNE7</accession>
<dbReference type="EMBL" id="JABTTQ020000010">
    <property type="protein sequence ID" value="KAK6148141.1"/>
    <property type="molecule type" value="Genomic_DNA"/>
</dbReference>
<evidence type="ECO:0000259" key="3">
    <source>
        <dbReference type="PROSITE" id="PS50059"/>
    </source>
</evidence>
<reference evidence="4 5" key="1">
    <citation type="journal article" date="2021" name="Comput. Struct. Biotechnol. J.">
        <title>De novo genome assembly of the potent medicinal plant Rehmannia glutinosa using nanopore technology.</title>
        <authorList>
            <person name="Ma L."/>
            <person name="Dong C."/>
            <person name="Song C."/>
            <person name="Wang X."/>
            <person name="Zheng X."/>
            <person name="Niu Y."/>
            <person name="Chen S."/>
            <person name="Feng W."/>
        </authorList>
    </citation>
    <scope>NUCLEOTIDE SEQUENCE [LARGE SCALE GENOMIC DNA]</scope>
    <source>
        <strain evidence="4">DH-2019</strain>
    </source>
</reference>
<dbReference type="Proteomes" id="UP001318860">
    <property type="component" value="Unassembled WGS sequence"/>
</dbReference>
<feature type="domain" description="PPIase FKBP-type" evidence="3">
    <location>
        <begin position="147"/>
        <end position="225"/>
    </location>
</feature>
<dbReference type="Pfam" id="PF00254">
    <property type="entry name" value="FKBP_C"/>
    <property type="match status" value="1"/>
</dbReference>
<keyword evidence="1" id="KW-0697">Rotamase</keyword>
<dbReference type="InterPro" id="IPR046357">
    <property type="entry name" value="PPIase_dom_sf"/>
</dbReference>
<dbReference type="InterPro" id="IPR001179">
    <property type="entry name" value="PPIase_FKBP_dom"/>
</dbReference>
<dbReference type="Gene3D" id="3.10.50.40">
    <property type="match status" value="1"/>
</dbReference>
<dbReference type="InterPro" id="IPR053111">
    <property type="entry name" value="Chloro_FKBP-type_PPIase"/>
</dbReference>
<proteinExistence type="predicted"/>
<feature type="compositionally biased region" description="Low complexity" evidence="2">
    <location>
        <begin position="21"/>
        <end position="40"/>
    </location>
</feature>